<protein>
    <submittedName>
        <fullName evidence="2">Uncharacterized protein</fullName>
    </submittedName>
</protein>
<dbReference type="Gene3D" id="2.60.120.260">
    <property type="entry name" value="Galactose-binding domain-like"/>
    <property type="match status" value="1"/>
</dbReference>
<evidence type="ECO:0000313" key="2">
    <source>
        <dbReference type="EMBL" id="KAK3262909.1"/>
    </source>
</evidence>
<gene>
    <name evidence="2" type="ORF">CYMTET_28255</name>
</gene>
<evidence type="ECO:0000313" key="3">
    <source>
        <dbReference type="Proteomes" id="UP001190700"/>
    </source>
</evidence>
<proteinExistence type="predicted"/>
<comment type="caution">
    <text evidence="2">The sequence shown here is derived from an EMBL/GenBank/DDBJ whole genome shotgun (WGS) entry which is preliminary data.</text>
</comment>
<dbReference type="Proteomes" id="UP001190700">
    <property type="component" value="Unassembled WGS sequence"/>
</dbReference>
<keyword evidence="3" id="KW-1185">Reference proteome</keyword>
<name>A0AAE0KWC8_9CHLO</name>
<feature type="compositionally biased region" description="Low complexity" evidence="1">
    <location>
        <begin position="101"/>
        <end position="112"/>
    </location>
</feature>
<reference evidence="2 3" key="1">
    <citation type="journal article" date="2015" name="Genome Biol. Evol.">
        <title>Comparative Genomics of a Bacterivorous Green Alga Reveals Evolutionary Causalities and Consequences of Phago-Mixotrophic Mode of Nutrition.</title>
        <authorList>
            <person name="Burns J.A."/>
            <person name="Paasch A."/>
            <person name="Narechania A."/>
            <person name="Kim E."/>
        </authorList>
    </citation>
    <scope>NUCLEOTIDE SEQUENCE [LARGE SCALE GENOMIC DNA]</scope>
    <source>
        <strain evidence="2 3">PLY_AMNH</strain>
    </source>
</reference>
<dbReference type="AlphaFoldDB" id="A0AAE0KWC8"/>
<dbReference type="EMBL" id="LGRX02015876">
    <property type="protein sequence ID" value="KAK3262909.1"/>
    <property type="molecule type" value="Genomic_DNA"/>
</dbReference>
<feature type="region of interest" description="Disordered" evidence="1">
    <location>
        <begin position="86"/>
        <end position="143"/>
    </location>
</feature>
<evidence type="ECO:0000256" key="1">
    <source>
        <dbReference type="SAM" id="MobiDB-lite"/>
    </source>
</evidence>
<organism evidence="2 3">
    <name type="scientific">Cymbomonas tetramitiformis</name>
    <dbReference type="NCBI Taxonomy" id="36881"/>
    <lineage>
        <taxon>Eukaryota</taxon>
        <taxon>Viridiplantae</taxon>
        <taxon>Chlorophyta</taxon>
        <taxon>Pyramimonadophyceae</taxon>
        <taxon>Pyramimonadales</taxon>
        <taxon>Pyramimonadaceae</taxon>
        <taxon>Cymbomonas</taxon>
    </lineage>
</organism>
<accession>A0AAE0KWC8</accession>
<dbReference type="InterPro" id="IPR049419">
    <property type="entry name" value="Reelin_subrepeat-B"/>
</dbReference>
<dbReference type="Pfam" id="PF21471">
    <property type="entry name" value="Reelin_subrepeat-B"/>
    <property type="match status" value="1"/>
</dbReference>
<sequence>MWEKVSGGSVNLACGSISGEALCLNGESERYVVLAAANTAAGGAVHFGLRMGWDGGAPCDVLLEYKRQGGEWEAMQRFSFMRQAEGNNTELERAADETADSDAATTSVATGSPLFTHPRVPCATPQPLRPPAAAHPSEMEQRDCRARVEVALGLPAPALEGLAGASA</sequence>